<dbReference type="GO" id="GO:0016740">
    <property type="term" value="F:transferase activity"/>
    <property type="evidence" value="ECO:0007669"/>
    <property type="project" value="UniProtKB-KW"/>
</dbReference>
<evidence type="ECO:0000313" key="2">
    <source>
        <dbReference type="EMBL" id="QPC82035.1"/>
    </source>
</evidence>
<dbReference type="KEGG" id="pmet:G4Y79_20455"/>
<sequence length="302" mass="34778">MMPKISVIIPCYNAAQTLPIALASLLAQTYDNWECIVIDDGSSDRPIDIVDAANDTRIHFHRFEENRGRAAARQYALEMADGSYLCMIDADDWIYPHKLALQAKFMSQHPEIAVVSTGMAIVDEQNKIVRARVATQDDVRLYAPLGHPQFPPIAHGPSMIRLDIAKQHQYDPSFRLSQDVDFLLKMLIDHPFAALHDLTYVYSEITSVNLKKILETHSYSRQMFLKYRQKYPSDVYRNIAVIHLKNLIYFMAFNLGFGEQMIKRRSQQPSSNEVKNFYNAWDTVKMMLENVFSNKYPVGHLD</sequence>
<dbReference type="InterPro" id="IPR050834">
    <property type="entry name" value="Glycosyltransf_2"/>
</dbReference>
<evidence type="ECO:0000259" key="1">
    <source>
        <dbReference type="Pfam" id="PF00535"/>
    </source>
</evidence>
<dbReference type="RefSeq" id="WP_195170105.1">
    <property type="nucleotide sequence ID" value="NZ_CP062983.1"/>
</dbReference>
<gene>
    <name evidence="2" type="ORF">G4Y79_20455</name>
</gene>
<dbReference type="CDD" id="cd00761">
    <property type="entry name" value="Glyco_tranf_GTA_type"/>
    <property type="match status" value="1"/>
</dbReference>
<dbReference type="EMBL" id="CP062983">
    <property type="protein sequence ID" value="QPC82035.1"/>
    <property type="molecule type" value="Genomic_DNA"/>
</dbReference>
<dbReference type="InterPro" id="IPR029044">
    <property type="entry name" value="Nucleotide-diphossugar_trans"/>
</dbReference>
<keyword evidence="3" id="KW-1185">Reference proteome</keyword>
<proteinExistence type="predicted"/>
<dbReference type="Proteomes" id="UP000594468">
    <property type="component" value="Chromosome"/>
</dbReference>
<organism evidence="2 3">
    <name type="scientific">Phototrophicus methaneseepsis</name>
    <dbReference type="NCBI Taxonomy" id="2710758"/>
    <lineage>
        <taxon>Bacteria</taxon>
        <taxon>Bacillati</taxon>
        <taxon>Chloroflexota</taxon>
        <taxon>Candidatus Thermofontia</taxon>
        <taxon>Phototrophicales</taxon>
        <taxon>Phototrophicaceae</taxon>
        <taxon>Phototrophicus</taxon>
    </lineage>
</organism>
<dbReference type="Pfam" id="PF00535">
    <property type="entry name" value="Glycos_transf_2"/>
    <property type="match status" value="1"/>
</dbReference>
<dbReference type="PANTHER" id="PTHR43685:SF2">
    <property type="entry name" value="GLYCOSYLTRANSFERASE 2-LIKE DOMAIN-CONTAINING PROTEIN"/>
    <property type="match status" value="1"/>
</dbReference>
<keyword evidence="2" id="KW-0808">Transferase</keyword>
<name>A0A7S8ICZ4_9CHLR</name>
<dbReference type="PANTHER" id="PTHR43685">
    <property type="entry name" value="GLYCOSYLTRANSFERASE"/>
    <property type="match status" value="1"/>
</dbReference>
<protein>
    <submittedName>
        <fullName evidence="2">Glycosyltransferase family 2 protein</fullName>
    </submittedName>
</protein>
<reference evidence="2 3" key="1">
    <citation type="submission" date="2020-02" db="EMBL/GenBank/DDBJ databases">
        <authorList>
            <person name="Zheng R.K."/>
            <person name="Sun C.M."/>
        </authorList>
    </citation>
    <scope>NUCLEOTIDE SEQUENCE [LARGE SCALE GENOMIC DNA]</scope>
    <source>
        <strain evidence="3">rifampicinis</strain>
    </source>
</reference>
<accession>A0A7S8ICZ4</accession>
<dbReference type="AlphaFoldDB" id="A0A7S8ICZ4"/>
<dbReference type="SUPFAM" id="SSF53448">
    <property type="entry name" value="Nucleotide-diphospho-sugar transferases"/>
    <property type="match status" value="1"/>
</dbReference>
<dbReference type="Gene3D" id="3.90.550.10">
    <property type="entry name" value="Spore Coat Polysaccharide Biosynthesis Protein SpsA, Chain A"/>
    <property type="match status" value="1"/>
</dbReference>
<evidence type="ECO:0000313" key="3">
    <source>
        <dbReference type="Proteomes" id="UP000594468"/>
    </source>
</evidence>
<dbReference type="InterPro" id="IPR001173">
    <property type="entry name" value="Glyco_trans_2-like"/>
</dbReference>
<feature type="domain" description="Glycosyltransferase 2-like" evidence="1">
    <location>
        <begin position="6"/>
        <end position="133"/>
    </location>
</feature>